<sequence length="49" mass="5170">MGRPEFIPLAAGLLVLVLALPWINGFWEDLSAPPGPMTGLISVTSRAHG</sequence>
<proteinExistence type="predicted"/>
<dbReference type="RefSeq" id="WP_164986245.1">
    <property type="nucleotide sequence ID" value="NZ_CP133762.1"/>
</dbReference>
<dbReference type="EMBL" id="CP133762">
    <property type="protein sequence ID" value="WMX48322.1"/>
    <property type="molecule type" value="Genomic_DNA"/>
</dbReference>
<accession>A0ABY9S1L4</accession>
<dbReference type="Proteomes" id="UP001250858">
    <property type="component" value="Chromosome"/>
</dbReference>
<organism evidence="1 2">
    <name type="scientific">Streptomyces roseicoloratus</name>
    <dbReference type="NCBI Taxonomy" id="2508722"/>
    <lineage>
        <taxon>Bacteria</taxon>
        <taxon>Bacillati</taxon>
        <taxon>Actinomycetota</taxon>
        <taxon>Actinomycetes</taxon>
        <taxon>Kitasatosporales</taxon>
        <taxon>Streptomycetaceae</taxon>
        <taxon>Streptomyces</taxon>
    </lineage>
</organism>
<keyword evidence="2" id="KW-1185">Reference proteome</keyword>
<reference evidence="1 2" key="1">
    <citation type="submission" date="2023-09" db="EMBL/GenBank/DDBJ databases">
        <title>Complete genome of Streptomyces roseicoloratus T14.</title>
        <authorList>
            <person name="Bashizi T."/>
            <person name="Kim M.-J."/>
            <person name="Lee G."/>
            <person name="Tagele S.B."/>
            <person name="Shin J.-H."/>
        </authorList>
    </citation>
    <scope>NUCLEOTIDE SEQUENCE [LARGE SCALE GENOMIC DNA]</scope>
    <source>
        <strain evidence="1 2">T14</strain>
    </source>
</reference>
<gene>
    <name evidence="1" type="ORF">RGF97_30905</name>
</gene>
<evidence type="ECO:0000313" key="1">
    <source>
        <dbReference type="EMBL" id="WMX48322.1"/>
    </source>
</evidence>
<name>A0ABY9S1L4_9ACTN</name>
<protein>
    <submittedName>
        <fullName evidence="1">Uncharacterized protein</fullName>
    </submittedName>
</protein>
<evidence type="ECO:0000313" key="2">
    <source>
        <dbReference type="Proteomes" id="UP001250858"/>
    </source>
</evidence>